<keyword evidence="3 4" id="KW-0408">Iron</keyword>
<evidence type="ECO:0000256" key="4">
    <source>
        <dbReference type="PIRSR" id="PIRSR604294-1"/>
    </source>
</evidence>
<dbReference type="PANTHER" id="PTHR10543">
    <property type="entry name" value="BETA-CAROTENE DIOXYGENASE"/>
    <property type="match status" value="1"/>
</dbReference>
<comment type="cofactor">
    <cofactor evidence="4">
        <name>Fe(2+)</name>
        <dbReference type="ChEBI" id="CHEBI:29033"/>
    </cofactor>
    <text evidence="4">Binds 1 Fe(2+) ion per subunit.</text>
</comment>
<dbReference type="GO" id="GO:0010436">
    <property type="term" value="F:carotenoid dioxygenase activity"/>
    <property type="evidence" value="ECO:0007669"/>
    <property type="project" value="TreeGrafter"/>
</dbReference>
<dbReference type="EMBL" id="CATQJA010002590">
    <property type="protein sequence ID" value="CAJ0572065.1"/>
    <property type="molecule type" value="Genomic_DNA"/>
</dbReference>
<dbReference type="GO" id="GO:0046872">
    <property type="term" value="F:metal ion binding"/>
    <property type="evidence" value="ECO:0007669"/>
    <property type="project" value="UniProtKB-KW"/>
</dbReference>
<organism evidence="6 7">
    <name type="scientific">Mesorhabditis spiculigera</name>
    <dbReference type="NCBI Taxonomy" id="96644"/>
    <lineage>
        <taxon>Eukaryota</taxon>
        <taxon>Metazoa</taxon>
        <taxon>Ecdysozoa</taxon>
        <taxon>Nematoda</taxon>
        <taxon>Chromadorea</taxon>
        <taxon>Rhabditida</taxon>
        <taxon>Rhabditina</taxon>
        <taxon>Rhabditomorpha</taxon>
        <taxon>Rhabditoidea</taxon>
        <taxon>Rhabditidae</taxon>
        <taxon>Mesorhabditinae</taxon>
        <taxon>Mesorhabditis</taxon>
    </lineage>
</organism>
<dbReference type="GO" id="GO:0016121">
    <property type="term" value="P:carotene catabolic process"/>
    <property type="evidence" value="ECO:0007669"/>
    <property type="project" value="TreeGrafter"/>
</dbReference>
<evidence type="ECO:0000313" key="6">
    <source>
        <dbReference type="EMBL" id="CAJ0572065.1"/>
    </source>
</evidence>
<dbReference type="InterPro" id="IPR004294">
    <property type="entry name" value="Carotenoid_Oase"/>
</dbReference>
<feature type="binding site" evidence="4">
    <location>
        <position position="279"/>
    </location>
    <ligand>
        <name>Fe cation</name>
        <dbReference type="ChEBI" id="CHEBI:24875"/>
        <note>catalytic</note>
    </ligand>
</feature>
<dbReference type="GO" id="GO:0042574">
    <property type="term" value="P:retinal metabolic process"/>
    <property type="evidence" value="ECO:0007669"/>
    <property type="project" value="TreeGrafter"/>
</dbReference>
<evidence type="ECO:0000256" key="2">
    <source>
        <dbReference type="ARBA" id="ARBA00022723"/>
    </source>
</evidence>
<evidence type="ECO:0000256" key="5">
    <source>
        <dbReference type="SAM" id="MobiDB-lite"/>
    </source>
</evidence>
<keyword evidence="7" id="KW-1185">Reference proteome</keyword>
<evidence type="ECO:0000313" key="7">
    <source>
        <dbReference type="Proteomes" id="UP001177023"/>
    </source>
</evidence>
<feature type="binding site" evidence="4">
    <location>
        <position position="209"/>
    </location>
    <ligand>
        <name>Fe cation</name>
        <dbReference type="ChEBI" id="CHEBI:24875"/>
        <note>catalytic</note>
    </ligand>
</feature>
<name>A0AA36G152_9BILA</name>
<dbReference type="Pfam" id="PF03055">
    <property type="entry name" value="RPE65"/>
    <property type="match status" value="1"/>
</dbReference>
<feature type="region of interest" description="Disordered" evidence="5">
    <location>
        <begin position="534"/>
        <end position="557"/>
    </location>
</feature>
<feature type="non-terminal residue" evidence="6">
    <location>
        <position position="1"/>
    </location>
</feature>
<evidence type="ECO:0000256" key="1">
    <source>
        <dbReference type="ARBA" id="ARBA00006787"/>
    </source>
</evidence>
<protein>
    <submittedName>
        <fullName evidence="6">Uncharacterized protein</fullName>
    </submittedName>
</protein>
<dbReference type="GO" id="GO:0003834">
    <property type="term" value="F:beta-carotene 15,15'-dioxygenase activity"/>
    <property type="evidence" value="ECO:0007669"/>
    <property type="project" value="TreeGrafter"/>
</dbReference>
<feature type="binding site" evidence="4">
    <location>
        <position position="515"/>
    </location>
    <ligand>
        <name>Fe cation</name>
        <dbReference type="ChEBI" id="CHEBI:24875"/>
        <note>catalytic</note>
    </ligand>
</feature>
<accession>A0AA36G152</accession>
<sequence>MRELWLACALIAAVCGQSINKVHLGFPETWDGDKYRELYCPSKNIPKWLDGYFLCQLSASYGNSSAPPGQRLNHMIDAIGAVASFHISNGQVVFSAQYYPARPYKIWEFYDRNMSKSSIPWAGWSDYNLTAMARWEQVPSNPDSARFHPNLDFWKIGNRVIAGTEAPYWVGYEFDVKTLNKFQLFPFTEENDIFGEPRPSMIPISMAIHERNDADGTIWGTFSAMNFNEQRFFQGIFTVDKNGVRRVVGLYDYGVWDQNACGRDDEYIGDKTLLPGYVHSITSTEKYIILPITSLLINPCKFKEPPMTNPRSAIQNGGLWGMDFYDMVPMRFLVFNKKTKEWVTPKPLEVVYDSHDPYVKYFYTDFLTSQLYPSTARILRFTLDVKQHRVMYSYLIPQETISADFPQINRGYEARAYQWSWIVEHPFAADNKIIKINVDDPSGQRNVEYKAESSLVLHEPWFVARPDSRREDDGVLLVRALDLHENKGVLLVLDATTMSEIGRAYVPINVPFGFHNRFFSKKDLGLPEGVPPTPQLASQFRPGSPTELLKRRPSSSSRPIYQTIKTTTTTTTTPRPQTMTTQKWTPYVTTTTEATTTTPPPTTTAKIPRWWPLASAATEEPWWQKVAPVSTNQISTENLRGNNATAIEDIYEETLNALCRWLPKVFSAISHDLCIQKGKQAAKWVAPLANSYAERFRAYKLTRTRTWWEDERKTLLAYGNEYGVAEARYKLGPASLRRWEGNRCTHVPPEVDRERAAARDLFLLFNNATFDQDDTLQVFSAQLEPQCVTLDVGNDGAGKLRAAVRKVTSILPGLQKLWLLIPYKVAEIAMLVDVKTPAITAQFALLEVFIRGLPADPDVLKQLNNTLETTLNTLIEQWQRREREIDNIALIALWKMVSAAGLPSMRTNWTHLCPDPPETEVSSIVFVHHLPVTSFATVLMASPYAHSMAVTEKSLLLATIIVERTLAAPLRRNDGKKLVKNDSSKKERTAMNQNLAKFRCRREDAWRTRRHILALATRNGALRRPQNNVRLQNDVRVTELNRLLFAAGQQEVDLGAALTRLGLQLHNVTLGLEEARSLDDDTKITSSIVDTFLKRFKDAANKDANATKLQTLTVQQWANLEKLGAYKLTRTRTWWEDERKSLLAYGNEYGYQYGAVYYRWCNENRCTHLRPGVDREQVAAEDFFILFNNATFDQLGVGPAWQLPSTDKYKIPPAIRAHTVMLSRPNEEHYAQMVELEPQCVTLDVGEDAEAGELRAAGLKKLWLLLAYEALEIAMLVDVKTPAITAHFTLERDYEKRGPPDPVLVKQLNSTLEATLNTLIEQWQRREREIDHIALITLWAAEGLPPLWTSWKRLCPGARELPAKLCQGKIDPYRIAWAKESRGFWLIRRGPGSHEGLLIGVKGPSFLLIGCDYNFRRWRTRKQCAAFFAASNKAQKRIQAAFAGDNPEVVEANRWPKKSRKIITDRLAATRRAELALKKWSKKAPYNSLPTREKAIDRLLYGSVRRGSSGNSFTPTMEFEPPEDQFMHHYVWTY</sequence>
<dbReference type="PANTHER" id="PTHR10543:SF129">
    <property type="entry name" value="CAROTENOID OXYGENASE"/>
    <property type="match status" value="1"/>
</dbReference>
<proteinExistence type="inferred from homology"/>
<gene>
    <name evidence="6" type="ORF">MSPICULIGERA_LOCUS10459</name>
</gene>
<dbReference type="Proteomes" id="UP001177023">
    <property type="component" value="Unassembled WGS sequence"/>
</dbReference>
<comment type="similarity">
    <text evidence="1">Belongs to the carotenoid oxygenase family.</text>
</comment>
<keyword evidence="2 4" id="KW-0479">Metal-binding</keyword>
<reference evidence="6" key="1">
    <citation type="submission" date="2023-06" db="EMBL/GenBank/DDBJ databases">
        <authorList>
            <person name="Delattre M."/>
        </authorList>
    </citation>
    <scope>NUCLEOTIDE SEQUENCE</scope>
    <source>
        <strain evidence="6">AF72</strain>
    </source>
</reference>
<comment type="caution">
    <text evidence="6">The sequence shown here is derived from an EMBL/GenBank/DDBJ whole genome shotgun (WGS) entry which is preliminary data.</text>
</comment>
<evidence type="ECO:0000256" key="3">
    <source>
        <dbReference type="ARBA" id="ARBA00023004"/>
    </source>
</evidence>